<dbReference type="GeneID" id="81382989"/>
<evidence type="ECO:0000313" key="2">
    <source>
        <dbReference type="EMBL" id="KAJ5235734.1"/>
    </source>
</evidence>
<feature type="non-terminal residue" evidence="2">
    <location>
        <position position="1"/>
    </location>
</feature>
<comment type="caution">
    <text evidence="2">The sequence shown here is derived from an EMBL/GenBank/DDBJ whole genome shotgun (WGS) entry which is preliminary data.</text>
</comment>
<protein>
    <submittedName>
        <fullName evidence="2">Uncharacterized protein</fullName>
    </submittedName>
</protein>
<evidence type="ECO:0000313" key="3">
    <source>
        <dbReference type="Proteomes" id="UP001147733"/>
    </source>
</evidence>
<gene>
    <name evidence="2" type="ORF">N7469_004902</name>
</gene>
<keyword evidence="3" id="KW-1185">Reference proteome</keyword>
<reference evidence="2" key="1">
    <citation type="submission" date="2022-11" db="EMBL/GenBank/DDBJ databases">
        <authorList>
            <person name="Petersen C."/>
        </authorList>
    </citation>
    <scope>NUCLEOTIDE SEQUENCE</scope>
    <source>
        <strain evidence="2">IBT 23319</strain>
    </source>
</reference>
<feature type="region of interest" description="Disordered" evidence="1">
    <location>
        <begin position="113"/>
        <end position="136"/>
    </location>
</feature>
<name>A0A9W9TSR6_PENCI</name>
<evidence type="ECO:0000256" key="1">
    <source>
        <dbReference type="SAM" id="MobiDB-lite"/>
    </source>
</evidence>
<accession>A0A9W9TSR6</accession>
<dbReference type="InterPro" id="IPR027417">
    <property type="entry name" value="P-loop_NTPase"/>
</dbReference>
<dbReference type="RefSeq" id="XP_056503234.1">
    <property type="nucleotide sequence ID" value="XM_056643822.1"/>
</dbReference>
<proteinExistence type="predicted"/>
<dbReference type="AlphaFoldDB" id="A0A9W9TSR6"/>
<feature type="compositionally biased region" description="Polar residues" evidence="1">
    <location>
        <begin position="127"/>
        <end position="136"/>
    </location>
</feature>
<dbReference type="Proteomes" id="UP001147733">
    <property type="component" value="Unassembled WGS sequence"/>
</dbReference>
<dbReference type="EMBL" id="JAPQKT010000003">
    <property type="protein sequence ID" value="KAJ5235734.1"/>
    <property type="molecule type" value="Genomic_DNA"/>
</dbReference>
<dbReference type="Gene3D" id="3.40.50.300">
    <property type="entry name" value="P-loop containing nucleotide triphosphate hydrolases"/>
    <property type="match status" value="1"/>
</dbReference>
<organism evidence="2 3">
    <name type="scientific">Penicillium citrinum</name>
    <dbReference type="NCBI Taxonomy" id="5077"/>
    <lineage>
        <taxon>Eukaryota</taxon>
        <taxon>Fungi</taxon>
        <taxon>Dikarya</taxon>
        <taxon>Ascomycota</taxon>
        <taxon>Pezizomycotina</taxon>
        <taxon>Eurotiomycetes</taxon>
        <taxon>Eurotiomycetidae</taxon>
        <taxon>Eurotiales</taxon>
        <taxon>Aspergillaceae</taxon>
        <taxon>Penicillium</taxon>
    </lineage>
</organism>
<sequence>YPETADSRWVPTSTTRLLLLPKSIIADIRRRSALSGENSGSVNAQFNLPPGIFKTRAGIQYHRFLSIERVEPPPNPSINIPSPREPDFVNRAKLLRQISERASLPGSRRALIGLEGDRASQSRKTSRQGNRNSPSNITIRFIPNHLLHGCFGFTQVTQPDLSKASVRLRILREFQVAMILEGDEKWLLVLDNADSDDVFQIVPKKANSQSRNDLADSSRKPLIEYVPRTPHGAVIITSRVREFALGMVNDRTLIEVKPMERKIG</sequence>
<reference evidence="2" key="2">
    <citation type="journal article" date="2023" name="IMA Fungus">
        <title>Comparative genomic study of the Penicillium genus elucidates a diverse pangenome and 15 lateral gene transfer events.</title>
        <authorList>
            <person name="Petersen C."/>
            <person name="Sorensen T."/>
            <person name="Nielsen M.R."/>
            <person name="Sondergaard T.E."/>
            <person name="Sorensen J.L."/>
            <person name="Fitzpatrick D.A."/>
            <person name="Frisvad J.C."/>
            <person name="Nielsen K.L."/>
        </authorList>
    </citation>
    <scope>NUCLEOTIDE SEQUENCE</scope>
    <source>
        <strain evidence="2">IBT 23319</strain>
    </source>
</reference>
<dbReference type="OrthoDB" id="5986190at2759"/>